<dbReference type="KEGG" id="ctak:4412677_00792"/>
<organism evidence="1 2">
    <name type="scientific">Chryseobacterium taklimakanense</name>
    <dbReference type="NCBI Taxonomy" id="536441"/>
    <lineage>
        <taxon>Bacteria</taxon>
        <taxon>Pseudomonadati</taxon>
        <taxon>Bacteroidota</taxon>
        <taxon>Flavobacteriia</taxon>
        <taxon>Flavobacteriales</taxon>
        <taxon>Weeksellaceae</taxon>
        <taxon>Chryseobacterium group</taxon>
        <taxon>Chryseobacterium</taxon>
    </lineage>
</organism>
<keyword evidence="2" id="KW-1185">Reference proteome</keyword>
<dbReference type="AlphaFoldDB" id="A0A239WXM5"/>
<accession>A0A239WXM5</accession>
<dbReference type="SUPFAM" id="SSF55166">
    <property type="entry name" value="Hedgehog/DD-peptidase"/>
    <property type="match status" value="1"/>
</dbReference>
<evidence type="ECO:0008006" key="3">
    <source>
        <dbReference type="Google" id="ProtNLM"/>
    </source>
</evidence>
<dbReference type="InterPro" id="IPR043769">
    <property type="entry name" value="DUF5715"/>
</dbReference>
<dbReference type="EMBL" id="LT906465">
    <property type="protein sequence ID" value="SNV38454.1"/>
    <property type="molecule type" value="Genomic_DNA"/>
</dbReference>
<dbReference type="InterPro" id="IPR009045">
    <property type="entry name" value="Zn_M74/Hedgehog-like"/>
</dbReference>
<evidence type="ECO:0000313" key="2">
    <source>
        <dbReference type="Proteomes" id="UP000215196"/>
    </source>
</evidence>
<sequence>MKKYFAVTIFFTSLLFNAQKGHCYDLDKVLKVEPTPLYEKHLNASKKFNIKILKDAKTVKKYREAGKLNAVNELGKGYRIQKLEYSKAVLTPKAKTALREIAKTFSSKTKGSTLTYTSLTRTLEDQCRLRKVNRNASSGLSSHNYGNAFDVSYVRFNDRLERNERLEKILEKVLKEFENAGKIYFIKEKIQSCYHVTVRT</sequence>
<dbReference type="Gene3D" id="3.30.1380.10">
    <property type="match status" value="1"/>
</dbReference>
<dbReference type="Pfam" id="PF18979">
    <property type="entry name" value="DUF5715"/>
    <property type="match status" value="1"/>
</dbReference>
<protein>
    <recommendedName>
        <fullName evidence="3">M15 family peptidase</fullName>
    </recommendedName>
</protein>
<proteinExistence type="predicted"/>
<dbReference type="RefSeq" id="WP_095070574.1">
    <property type="nucleotide sequence ID" value="NZ_LT906465.1"/>
</dbReference>
<evidence type="ECO:0000313" key="1">
    <source>
        <dbReference type="EMBL" id="SNV38454.1"/>
    </source>
</evidence>
<name>A0A239WXM5_9FLAO</name>
<dbReference type="Proteomes" id="UP000215196">
    <property type="component" value="Chromosome 1"/>
</dbReference>
<reference evidence="1 2" key="1">
    <citation type="submission" date="2017-06" db="EMBL/GenBank/DDBJ databases">
        <authorList>
            <consortium name="Pathogen Informatics"/>
        </authorList>
    </citation>
    <scope>NUCLEOTIDE SEQUENCE [LARGE SCALE GENOMIC DNA]</scope>
    <source>
        <strain evidence="1 2">NCTC13490</strain>
    </source>
</reference>
<gene>
    <name evidence="1" type="ORF">SAMEA4412677_00792</name>
</gene>